<name>A0ABW8GL12_9PROT</name>
<dbReference type="InterPro" id="IPR002931">
    <property type="entry name" value="Transglutaminase-like"/>
</dbReference>
<keyword evidence="3" id="KW-1185">Reference proteome</keyword>
<comment type="caution">
    <text evidence="2">The sequence shown here is derived from an EMBL/GenBank/DDBJ whole genome shotgun (WGS) entry which is preliminary data.</text>
</comment>
<dbReference type="Pfam" id="PF08379">
    <property type="entry name" value="Bact_transglu_N"/>
    <property type="match status" value="1"/>
</dbReference>
<organism evidence="2 3">
    <name type="scientific">Methylobacillus methanolivorans</name>
    <dbReference type="NCBI Taxonomy" id="1848927"/>
    <lineage>
        <taxon>Bacteria</taxon>
        <taxon>Pseudomonadati</taxon>
        <taxon>Pseudomonadota</taxon>
        <taxon>Betaproteobacteria</taxon>
        <taxon>Nitrosomonadales</taxon>
        <taxon>Methylophilaceae</taxon>
        <taxon>Methylobacillus</taxon>
    </lineage>
</organism>
<accession>A0ABW8GL12</accession>
<dbReference type="SUPFAM" id="SSF54001">
    <property type="entry name" value="Cysteine proteinases"/>
    <property type="match status" value="1"/>
</dbReference>
<reference evidence="2 3" key="1">
    <citation type="submission" date="2024-11" db="EMBL/GenBank/DDBJ databases">
        <authorList>
            <person name="Kaparullina E.N."/>
            <person name="Delegan Y.A."/>
            <person name="Doronina N.V."/>
        </authorList>
    </citation>
    <scope>NUCLEOTIDE SEQUENCE [LARGE SCALE GENOMIC DNA]</scope>
    <source>
        <strain evidence="2 3">7sh_L</strain>
    </source>
</reference>
<dbReference type="Gene3D" id="3.10.620.30">
    <property type="match status" value="1"/>
</dbReference>
<gene>
    <name evidence="2" type="ORF">ACIKP9_07475</name>
</gene>
<dbReference type="InterPro" id="IPR013589">
    <property type="entry name" value="Bac_transglu_N"/>
</dbReference>
<dbReference type="PANTHER" id="PTHR33490:SF7">
    <property type="entry name" value="BLR2979 PROTEIN"/>
    <property type="match status" value="1"/>
</dbReference>
<protein>
    <submittedName>
        <fullName evidence="2">Transglutaminase N-terminal domain-containing protein</fullName>
    </submittedName>
</protein>
<dbReference type="RefSeq" id="WP_400881118.1">
    <property type="nucleotide sequence ID" value="NZ_JBIWXY010000001.1"/>
</dbReference>
<dbReference type="PANTHER" id="PTHR33490">
    <property type="entry name" value="BLR5614 PROTEIN-RELATED"/>
    <property type="match status" value="1"/>
</dbReference>
<dbReference type="Proteomes" id="UP001617669">
    <property type="component" value="Unassembled WGS sequence"/>
</dbReference>
<evidence type="ECO:0000313" key="3">
    <source>
        <dbReference type="Proteomes" id="UP001617669"/>
    </source>
</evidence>
<sequence>MRFQVSHITHYEYDFNVTLSQQFLHLTPRSFTFQQCQSHALVIEPVPDERQQNQDYFGNITDYFAIQTPHQTLTVSSFTEVQLLPRPTLEIMQHSRTWESVRDELKLEYVKNADAHAYLFPSPHIACSDALADYARQSFTPGQQLIPAAFALTQRIFNEFEFDPNATDVGTPLSQVLANKRGVCQDFAHFMIGCLRSIGLACRYVSGYILTKPPEGQPKLIGSDASHAWVSLYSPVYGWVDFDPTNNCLVQHEHITVAWGRDFSDVSPMRGVVLGGGAHSLDVSVTVEPKL</sequence>
<dbReference type="Pfam" id="PF01841">
    <property type="entry name" value="Transglut_core"/>
    <property type="match status" value="1"/>
</dbReference>
<evidence type="ECO:0000313" key="2">
    <source>
        <dbReference type="EMBL" id="MFJ5446065.1"/>
    </source>
</evidence>
<dbReference type="SMART" id="SM00460">
    <property type="entry name" value="TGc"/>
    <property type="match status" value="1"/>
</dbReference>
<feature type="domain" description="Transglutaminase-like" evidence="1">
    <location>
        <begin position="176"/>
        <end position="246"/>
    </location>
</feature>
<dbReference type="EMBL" id="JBIWXY010000001">
    <property type="protein sequence ID" value="MFJ5446065.1"/>
    <property type="molecule type" value="Genomic_DNA"/>
</dbReference>
<proteinExistence type="predicted"/>
<evidence type="ECO:0000259" key="1">
    <source>
        <dbReference type="SMART" id="SM00460"/>
    </source>
</evidence>
<dbReference type="InterPro" id="IPR038765">
    <property type="entry name" value="Papain-like_cys_pep_sf"/>
</dbReference>